<reference evidence="2" key="2">
    <citation type="journal article" date="2021" name="Microbiome">
        <title>Successional dynamics and alternative stable states in a saline activated sludge microbial community over 9 years.</title>
        <authorList>
            <person name="Wang Y."/>
            <person name="Ye J."/>
            <person name="Ju F."/>
            <person name="Liu L."/>
            <person name="Boyd J.A."/>
            <person name="Deng Y."/>
            <person name="Parks D.H."/>
            <person name="Jiang X."/>
            <person name="Yin X."/>
            <person name="Woodcroft B.J."/>
            <person name="Tyson G.W."/>
            <person name="Hugenholtz P."/>
            <person name="Polz M.F."/>
            <person name="Zhang T."/>
        </authorList>
    </citation>
    <scope>NUCLEOTIDE SEQUENCE</scope>
    <source>
        <strain evidence="2">HKST-UBA01</strain>
    </source>
</reference>
<organism evidence="2 3">
    <name type="scientific">candidate division WWE3 bacterium</name>
    <dbReference type="NCBI Taxonomy" id="2053526"/>
    <lineage>
        <taxon>Bacteria</taxon>
        <taxon>Katanobacteria</taxon>
    </lineage>
</organism>
<keyword evidence="1" id="KW-0732">Signal</keyword>
<feature type="signal peptide" evidence="1">
    <location>
        <begin position="1"/>
        <end position="17"/>
    </location>
</feature>
<gene>
    <name evidence="2" type="ORF">KC571_03980</name>
</gene>
<comment type="caution">
    <text evidence="2">The sequence shown here is derived from an EMBL/GenBank/DDBJ whole genome shotgun (WGS) entry which is preliminary data.</text>
</comment>
<dbReference type="AlphaFoldDB" id="A0A955RQH6"/>
<dbReference type="EMBL" id="JAGQKX010000124">
    <property type="protein sequence ID" value="MCA9390538.1"/>
    <property type="molecule type" value="Genomic_DNA"/>
</dbReference>
<accession>A0A955RQH6</accession>
<feature type="chain" id="PRO_5036808525" evidence="1">
    <location>
        <begin position="18"/>
        <end position="211"/>
    </location>
</feature>
<name>A0A955RQH6_UNCKA</name>
<dbReference type="PROSITE" id="PS51257">
    <property type="entry name" value="PROKAR_LIPOPROTEIN"/>
    <property type="match status" value="1"/>
</dbReference>
<evidence type="ECO:0000313" key="3">
    <source>
        <dbReference type="Proteomes" id="UP000701698"/>
    </source>
</evidence>
<proteinExistence type="predicted"/>
<reference evidence="2" key="1">
    <citation type="submission" date="2020-04" db="EMBL/GenBank/DDBJ databases">
        <authorList>
            <person name="Zhang T."/>
        </authorList>
    </citation>
    <scope>NUCLEOTIDE SEQUENCE</scope>
    <source>
        <strain evidence="2">HKST-UBA01</strain>
    </source>
</reference>
<evidence type="ECO:0000256" key="1">
    <source>
        <dbReference type="SAM" id="SignalP"/>
    </source>
</evidence>
<sequence length="211" mass="22954">MKTLHLIILLTVLVVTACTASTAETAIIEGEPTRYAKLVVTCGRQEPQTYVFTNDGQSHQLSECHERVTLQTYGLGEDEGLSIGTGLEFSSTATWTHLDQLVDENLTATFHVRGVAPVDLGPTVAVISIYCNGEQITVVNFRHDGESAKIEGTCSNDIVLDGYFPEGAMIEVTDSHNNVSDVTLGQSLSDTTFPLTLYYGVYGDIYLPEEQ</sequence>
<dbReference type="Proteomes" id="UP000701698">
    <property type="component" value="Unassembled WGS sequence"/>
</dbReference>
<evidence type="ECO:0000313" key="2">
    <source>
        <dbReference type="EMBL" id="MCA9390538.1"/>
    </source>
</evidence>
<protein>
    <submittedName>
        <fullName evidence="2">Uncharacterized protein</fullName>
    </submittedName>
</protein>